<feature type="compositionally biased region" description="Basic and acidic residues" evidence="2">
    <location>
        <begin position="576"/>
        <end position="601"/>
    </location>
</feature>
<feature type="region of interest" description="Disordered" evidence="2">
    <location>
        <begin position="377"/>
        <end position="400"/>
    </location>
</feature>
<feature type="compositionally biased region" description="Polar residues" evidence="2">
    <location>
        <begin position="210"/>
        <end position="219"/>
    </location>
</feature>
<evidence type="ECO:0000313" key="3">
    <source>
        <dbReference type="EMBL" id="KAK3086512.1"/>
    </source>
</evidence>
<reference evidence="3" key="1">
    <citation type="submission" date="2019-08" db="EMBL/GenBank/DDBJ databases">
        <title>The improved chromosome-level genome for the pearl oyster Pinctada fucata martensii using PacBio sequencing and Hi-C.</title>
        <authorList>
            <person name="Zheng Z."/>
        </authorList>
    </citation>
    <scope>NUCLEOTIDE SEQUENCE</scope>
    <source>
        <strain evidence="3">ZZ-2019</strain>
        <tissue evidence="3">Adductor muscle</tissue>
    </source>
</reference>
<dbReference type="SMART" id="SM00248">
    <property type="entry name" value="ANK"/>
    <property type="match status" value="3"/>
</dbReference>
<feature type="compositionally biased region" description="Polar residues" evidence="2">
    <location>
        <begin position="45"/>
        <end position="60"/>
    </location>
</feature>
<dbReference type="AlphaFoldDB" id="A0AA88XS67"/>
<feature type="compositionally biased region" description="Low complexity" evidence="2">
    <location>
        <begin position="617"/>
        <end position="632"/>
    </location>
</feature>
<feature type="compositionally biased region" description="Polar residues" evidence="2">
    <location>
        <begin position="498"/>
        <end position="541"/>
    </location>
</feature>
<dbReference type="PROSITE" id="PS50297">
    <property type="entry name" value="ANK_REP_REGION"/>
    <property type="match status" value="3"/>
</dbReference>
<gene>
    <name evidence="3" type="ORF">FSP39_019448</name>
</gene>
<dbReference type="InterPro" id="IPR036770">
    <property type="entry name" value="Ankyrin_rpt-contain_sf"/>
</dbReference>
<evidence type="ECO:0008006" key="5">
    <source>
        <dbReference type="Google" id="ProtNLM"/>
    </source>
</evidence>
<feature type="compositionally biased region" description="Low complexity" evidence="2">
    <location>
        <begin position="485"/>
        <end position="497"/>
    </location>
</feature>
<feature type="compositionally biased region" description="Basic and acidic residues" evidence="2">
    <location>
        <begin position="695"/>
        <end position="718"/>
    </location>
</feature>
<dbReference type="EMBL" id="VSWD01000012">
    <property type="protein sequence ID" value="KAK3086512.1"/>
    <property type="molecule type" value="Genomic_DNA"/>
</dbReference>
<feature type="repeat" description="ANK" evidence="1">
    <location>
        <begin position="108"/>
        <end position="140"/>
    </location>
</feature>
<dbReference type="Proteomes" id="UP001186944">
    <property type="component" value="Unassembled WGS sequence"/>
</dbReference>
<dbReference type="InterPro" id="IPR053210">
    <property type="entry name" value="ANKRD12"/>
</dbReference>
<dbReference type="Gene3D" id="1.25.40.20">
    <property type="entry name" value="Ankyrin repeat-containing domain"/>
    <property type="match status" value="1"/>
</dbReference>
<feature type="region of interest" description="Disordered" evidence="2">
    <location>
        <begin position="1"/>
        <end position="74"/>
    </location>
</feature>
<dbReference type="GO" id="GO:0005654">
    <property type="term" value="C:nucleoplasm"/>
    <property type="evidence" value="ECO:0007669"/>
    <property type="project" value="TreeGrafter"/>
</dbReference>
<sequence length="1104" mass="122031">MSPPQGSALPLPKVQTGGMTSPRTGPLSERQQMLFLKRMTDDSQDAGSKPTSPQPSQQLMKMTPSDKKVHKRNERGETPLHIAAIKGDIKQTKRLIKAGADVNVTDFAGWTPLHEASNRGWFLVAKQLLKAGANCNVQGLENDTPLHDAAGNGHRKLVELLLKHGANPMQPNKHGNTPVDVAMNPDMKRLLRKEVIASSSDSSSLDEIRSPTSPESNSSIKEEEDLHSSETEEPLQKLSKVDGNNTASTSRRALLKSPLGSDKLVSPRLFLKIQREQPDLISDRPKDYFSVRMEQDENKDLGSPLDSPVSSVESDLYDPQFESMKNLVTNPPLDVDGQTDRAFTSLSPNTVKSKNTMVSSTQSMEVDNYELDSFNKLSNLEPDSQSEEPTAPSSGTKYPLKTIETQPFLPQAEESGVTDSKDYLWSHSHDVDRGDRSHIPFVDSNHTRLKNVVDSSQNNGDSRTITSYSPSDNSGPAFRSGGGDSVSVITSSTSCSDRTSQNSSNFPRRNSISASNTVCSASSNNNVGISETGNNLVSSSGYKWDLRSAGSPRSEDSSNHSVKSESALSSSPAKIENNREVRNSPKLERDGERDRESRDSRPCSPKVPPLKIIFNPKSSSSSTQDSDSSKVNSSKKKLPYVVNPTREQELDSTSGQLPPPPVGTGATLMPQEFSRSASPSSRPSSQGSNAASVSKESDKGSVSTKDVKEKDVKEDKVSVDSSSNVESSEHGGEQKSDLKDNGSKLKDRDKESGKEKGSTEGDDKESNKPTRTLRSHTQALQQQEKQKQSTQVTTQPVLNKEKDKDNKSVASMRMTASVGSKDSDKEETGSISKGRNNEDEDLSIHPRKRKLRPKPEPPTTTTTEPQITLPTVSYEKPPNPFELYLSIRRQVHHRQRLLSAVAPKPPQGYKDYLMVTCSYVLQGNSASTLSVPMLSPPNSVTGPMRELFIEQEKARYKLALKHLTEREKLVLSKEQELVREHGKAARAQVNQAVPFSVCIVLRDEEIYNTNEIDQEEKEKNVRTRYNGRQFLSWLKDLDDKYEKIKDNLLLRHHQEAETLFAVQKLDWEWKMKDLGLCDHNTTPVIDDLHVPMVPVSDEFDLPST</sequence>
<keyword evidence="1" id="KW-0040">ANK repeat</keyword>
<feature type="compositionally biased region" description="Basic and acidic residues" evidence="2">
    <location>
        <begin position="220"/>
        <end position="230"/>
    </location>
</feature>
<dbReference type="Pfam" id="PF12796">
    <property type="entry name" value="Ank_2"/>
    <property type="match status" value="1"/>
</dbReference>
<dbReference type="InterPro" id="IPR002110">
    <property type="entry name" value="Ankyrin_rpt"/>
</dbReference>
<feature type="repeat" description="ANK" evidence="1">
    <location>
        <begin position="141"/>
        <end position="173"/>
    </location>
</feature>
<evidence type="ECO:0000313" key="4">
    <source>
        <dbReference type="Proteomes" id="UP001186944"/>
    </source>
</evidence>
<evidence type="ECO:0000256" key="1">
    <source>
        <dbReference type="PROSITE-ProRule" id="PRU00023"/>
    </source>
</evidence>
<dbReference type="PRINTS" id="PR01415">
    <property type="entry name" value="ANKYRIN"/>
</dbReference>
<feature type="compositionally biased region" description="Polar residues" evidence="2">
    <location>
        <begin position="377"/>
        <end position="396"/>
    </location>
</feature>
<comment type="caution">
    <text evidence="3">The sequence shown here is derived from an EMBL/GenBank/DDBJ whole genome shotgun (WGS) entry which is preliminary data.</text>
</comment>
<evidence type="ECO:0000256" key="2">
    <source>
        <dbReference type="SAM" id="MobiDB-lite"/>
    </source>
</evidence>
<feature type="compositionally biased region" description="Basic and acidic residues" evidence="2">
    <location>
        <begin position="727"/>
        <end position="768"/>
    </location>
</feature>
<dbReference type="PANTHER" id="PTHR24149:SF14">
    <property type="entry name" value="ANKYRIN REPEAT DOMAIN 12"/>
    <property type="match status" value="1"/>
</dbReference>
<organism evidence="3 4">
    <name type="scientific">Pinctada imbricata</name>
    <name type="common">Atlantic pearl-oyster</name>
    <name type="synonym">Pinctada martensii</name>
    <dbReference type="NCBI Taxonomy" id="66713"/>
    <lineage>
        <taxon>Eukaryota</taxon>
        <taxon>Metazoa</taxon>
        <taxon>Spiralia</taxon>
        <taxon>Lophotrochozoa</taxon>
        <taxon>Mollusca</taxon>
        <taxon>Bivalvia</taxon>
        <taxon>Autobranchia</taxon>
        <taxon>Pteriomorphia</taxon>
        <taxon>Pterioida</taxon>
        <taxon>Pterioidea</taxon>
        <taxon>Pteriidae</taxon>
        <taxon>Pinctada</taxon>
    </lineage>
</organism>
<protein>
    <recommendedName>
        <fullName evidence="5">Ankyrin repeat domain-containing protein 12</fullName>
    </recommendedName>
</protein>
<name>A0AA88XS67_PINIB</name>
<feature type="compositionally biased region" description="Polar residues" evidence="2">
    <location>
        <begin position="559"/>
        <end position="572"/>
    </location>
</feature>
<feature type="compositionally biased region" description="Polar residues" evidence="2">
    <location>
        <begin position="453"/>
        <end position="474"/>
    </location>
</feature>
<feature type="compositionally biased region" description="Low complexity" evidence="2">
    <location>
        <begin position="777"/>
        <end position="795"/>
    </location>
</feature>
<feature type="region of interest" description="Disordered" evidence="2">
    <location>
        <begin position="342"/>
        <end position="362"/>
    </location>
</feature>
<feature type="compositionally biased region" description="Low complexity" evidence="2">
    <location>
        <begin position="859"/>
        <end position="871"/>
    </location>
</feature>
<dbReference type="Pfam" id="PF00023">
    <property type="entry name" value="Ank"/>
    <property type="match status" value="1"/>
</dbReference>
<dbReference type="SUPFAM" id="SSF48403">
    <property type="entry name" value="Ankyrin repeat"/>
    <property type="match status" value="1"/>
</dbReference>
<feature type="region of interest" description="Disordered" evidence="2">
    <location>
        <begin position="196"/>
        <end position="255"/>
    </location>
</feature>
<feature type="compositionally biased region" description="Polar residues" evidence="2">
    <location>
        <begin position="242"/>
        <end position="251"/>
    </location>
</feature>
<accession>A0AA88XS67</accession>
<dbReference type="PROSITE" id="PS50088">
    <property type="entry name" value="ANK_REPEAT"/>
    <property type="match status" value="3"/>
</dbReference>
<dbReference type="PANTHER" id="PTHR24149">
    <property type="entry name" value="ANKYRIN REPEAT DOMAIN-CONTAINING PROTEIN 12"/>
    <property type="match status" value="1"/>
</dbReference>
<keyword evidence="4" id="KW-1185">Reference proteome</keyword>
<feature type="region of interest" description="Disordered" evidence="2">
    <location>
        <begin position="452"/>
        <end position="875"/>
    </location>
</feature>
<feature type="repeat" description="ANK" evidence="1">
    <location>
        <begin position="75"/>
        <end position="107"/>
    </location>
</feature>
<feature type="compositionally biased region" description="Low complexity" evidence="2">
    <location>
        <begin position="674"/>
        <end position="692"/>
    </location>
</feature>
<proteinExistence type="predicted"/>